<name>A0AAN7YM72_9PEZI</name>
<evidence type="ECO:0000313" key="3">
    <source>
        <dbReference type="Proteomes" id="UP001310890"/>
    </source>
</evidence>
<organism evidence="2 3">
    <name type="scientific">Meristemomyces frigidus</name>
    <dbReference type="NCBI Taxonomy" id="1508187"/>
    <lineage>
        <taxon>Eukaryota</taxon>
        <taxon>Fungi</taxon>
        <taxon>Dikarya</taxon>
        <taxon>Ascomycota</taxon>
        <taxon>Pezizomycotina</taxon>
        <taxon>Dothideomycetes</taxon>
        <taxon>Dothideomycetidae</taxon>
        <taxon>Mycosphaerellales</taxon>
        <taxon>Teratosphaeriaceae</taxon>
        <taxon>Meristemomyces</taxon>
    </lineage>
</organism>
<reference evidence="2" key="1">
    <citation type="submission" date="2023-08" db="EMBL/GenBank/DDBJ databases">
        <title>Black Yeasts Isolated from many extreme environments.</title>
        <authorList>
            <person name="Coleine C."/>
            <person name="Stajich J.E."/>
            <person name="Selbmann L."/>
        </authorList>
    </citation>
    <scope>NUCLEOTIDE SEQUENCE</scope>
    <source>
        <strain evidence="2">CCFEE 5401</strain>
    </source>
</reference>
<sequence length="280" mass="31782">MGILNAWQSVVQTLSPSAICWFLSITSTAAIFTLSIRRVHTSAKAGFKHQALEVLAIWVLIPVLANIIVSVPFNSRWPLRQTWLIFYIETAFILGMFSALIYWVALYCFAAWQGKSARMILNPTQLEAQKLRRKLNKNIKLEIVPFRPGRNVHDHYDKFVKAIYDLQAIDCGDGSAVQLSDNATTLLFLETFDIARPEWVVCVADEYVGVGEEKKTSLDMKLVVALLEEEELLRTVDQAVYPGTVDRLWRHAAYVLSMIVMPTIVLGVYARWLANVFEVM</sequence>
<feature type="transmembrane region" description="Helical" evidence="1">
    <location>
        <begin position="14"/>
        <end position="34"/>
    </location>
</feature>
<protein>
    <submittedName>
        <fullName evidence="2">Uncharacterized protein</fullName>
    </submittedName>
</protein>
<keyword evidence="1" id="KW-1133">Transmembrane helix</keyword>
<evidence type="ECO:0000256" key="1">
    <source>
        <dbReference type="SAM" id="Phobius"/>
    </source>
</evidence>
<keyword evidence="1" id="KW-0472">Membrane</keyword>
<comment type="caution">
    <text evidence="2">The sequence shown here is derived from an EMBL/GenBank/DDBJ whole genome shotgun (WGS) entry which is preliminary data.</text>
</comment>
<keyword evidence="1" id="KW-0812">Transmembrane</keyword>
<dbReference type="EMBL" id="JAVRRL010000009">
    <property type="protein sequence ID" value="KAK5116179.1"/>
    <property type="molecule type" value="Genomic_DNA"/>
</dbReference>
<feature type="transmembrane region" description="Helical" evidence="1">
    <location>
        <begin position="55"/>
        <end position="73"/>
    </location>
</feature>
<evidence type="ECO:0000313" key="2">
    <source>
        <dbReference type="EMBL" id="KAK5116179.1"/>
    </source>
</evidence>
<dbReference type="AlphaFoldDB" id="A0AAN7YM72"/>
<feature type="transmembrane region" description="Helical" evidence="1">
    <location>
        <begin position="85"/>
        <end position="110"/>
    </location>
</feature>
<dbReference type="Proteomes" id="UP001310890">
    <property type="component" value="Unassembled WGS sequence"/>
</dbReference>
<proteinExistence type="predicted"/>
<gene>
    <name evidence="2" type="ORF">LTR62_008505</name>
</gene>
<feature type="transmembrane region" description="Helical" evidence="1">
    <location>
        <begin position="252"/>
        <end position="274"/>
    </location>
</feature>
<accession>A0AAN7YM72</accession>